<accession>A0AAD9JFF3</accession>
<dbReference type="Gene3D" id="3.40.640.10">
    <property type="entry name" value="Type I PLP-dependent aspartate aminotransferase-like (Major domain)"/>
    <property type="match status" value="1"/>
</dbReference>
<dbReference type="PANTHER" id="PTHR43092:SF4">
    <property type="entry name" value="AMINOTRANSFERASE CLASS V DOMAIN-CONTAINING PROTEIN"/>
    <property type="match status" value="1"/>
</dbReference>
<dbReference type="InterPro" id="IPR015421">
    <property type="entry name" value="PyrdxlP-dep_Trfase_major"/>
</dbReference>
<evidence type="ECO:0000259" key="2">
    <source>
        <dbReference type="Pfam" id="PF00266"/>
    </source>
</evidence>
<dbReference type="PANTHER" id="PTHR43092">
    <property type="entry name" value="L-CYSTEINE DESULFHYDRASE"/>
    <property type="match status" value="1"/>
</dbReference>
<sequence>MERFGKPIKNQFILSDLLTYMNHGSYGVVARPVHEAKLRKQMLHETSPDEWFRRCYRKDYIANVDEASRFLGAKPENAVLIQNATTGINAVLKSVKFTDKDAILVTSWTYNPVKNIVDWVSEHTGASIVYVDLRVPIKDKQEVIDKYRKVIREHSNIKLAIIDIIVSVPPVYMPFLELCTLCQENNILVILDGAHSPGQIPVHLDQWTAEFYVGKYYVIGNAGNLHKWVYSSRGCALLYVKPDHQSYLDPPVISVHYKADDIRLRFCYQGTDDKTVFCVVKDAIQFYEDLGGLEVIKCYNNTLITEAAALLVDRWNTSELDIPRDMVAPCMRMVKLPAMRQFVAVKEVHGDRQTLFGDMNELTFTLMDRFKLVVLCLFFQGELYVRISANVYNNLDDYRRLAEAVLQLKAEGDTLE</sequence>
<evidence type="ECO:0000313" key="3">
    <source>
        <dbReference type="EMBL" id="KAK2151996.1"/>
    </source>
</evidence>
<proteinExistence type="predicted"/>
<dbReference type="InterPro" id="IPR015422">
    <property type="entry name" value="PyrdxlP-dep_Trfase_small"/>
</dbReference>
<evidence type="ECO:0000313" key="4">
    <source>
        <dbReference type="Proteomes" id="UP001208570"/>
    </source>
</evidence>
<protein>
    <recommendedName>
        <fullName evidence="2">Aminotransferase class V domain-containing protein</fullName>
    </recommendedName>
</protein>
<dbReference type="InterPro" id="IPR015424">
    <property type="entry name" value="PyrdxlP-dep_Trfase"/>
</dbReference>
<feature type="domain" description="Aminotransferase class V" evidence="2">
    <location>
        <begin position="68"/>
        <end position="256"/>
    </location>
</feature>
<keyword evidence="4" id="KW-1185">Reference proteome</keyword>
<organism evidence="3 4">
    <name type="scientific">Paralvinella palmiformis</name>
    <dbReference type="NCBI Taxonomy" id="53620"/>
    <lineage>
        <taxon>Eukaryota</taxon>
        <taxon>Metazoa</taxon>
        <taxon>Spiralia</taxon>
        <taxon>Lophotrochozoa</taxon>
        <taxon>Annelida</taxon>
        <taxon>Polychaeta</taxon>
        <taxon>Sedentaria</taxon>
        <taxon>Canalipalpata</taxon>
        <taxon>Terebellida</taxon>
        <taxon>Terebelliformia</taxon>
        <taxon>Alvinellidae</taxon>
        <taxon>Paralvinella</taxon>
    </lineage>
</organism>
<dbReference type="AlphaFoldDB" id="A0AAD9JFF3"/>
<comment type="caution">
    <text evidence="3">The sequence shown here is derived from an EMBL/GenBank/DDBJ whole genome shotgun (WGS) entry which is preliminary data.</text>
</comment>
<dbReference type="InterPro" id="IPR000192">
    <property type="entry name" value="Aminotrans_V_dom"/>
</dbReference>
<dbReference type="Proteomes" id="UP001208570">
    <property type="component" value="Unassembled WGS sequence"/>
</dbReference>
<keyword evidence="1" id="KW-0663">Pyridoxal phosphate</keyword>
<gene>
    <name evidence="3" type="ORF">LSH36_342g00006</name>
</gene>
<dbReference type="SUPFAM" id="SSF53383">
    <property type="entry name" value="PLP-dependent transferases"/>
    <property type="match status" value="1"/>
</dbReference>
<dbReference type="Gene3D" id="3.90.1150.10">
    <property type="entry name" value="Aspartate Aminotransferase, domain 1"/>
    <property type="match status" value="1"/>
</dbReference>
<evidence type="ECO:0000256" key="1">
    <source>
        <dbReference type="ARBA" id="ARBA00022898"/>
    </source>
</evidence>
<reference evidence="3" key="1">
    <citation type="journal article" date="2023" name="Mol. Biol. Evol.">
        <title>Third-Generation Sequencing Reveals the Adaptive Role of the Epigenome in Three Deep-Sea Polychaetes.</title>
        <authorList>
            <person name="Perez M."/>
            <person name="Aroh O."/>
            <person name="Sun Y."/>
            <person name="Lan Y."/>
            <person name="Juniper S.K."/>
            <person name="Young C.R."/>
            <person name="Angers B."/>
            <person name="Qian P.Y."/>
        </authorList>
    </citation>
    <scope>NUCLEOTIDE SEQUENCE</scope>
    <source>
        <strain evidence="3">P08H-3</strain>
    </source>
</reference>
<name>A0AAD9JFF3_9ANNE</name>
<dbReference type="EMBL" id="JAODUP010000342">
    <property type="protein sequence ID" value="KAK2151996.1"/>
    <property type="molecule type" value="Genomic_DNA"/>
</dbReference>
<dbReference type="Pfam" id="PF00266">
    <property type="entry name" value="Aminotran_5"/>
    <property type="match status" value="1"/>
</dbReference>